<evidence type="ECO:0000313" key="5">
    <source>
        <dbReference type="Proteomes" id="UP000442714"/>
    </source>
</evidence>
<proteinExistence type="predicted"/>
<reference evidence="4 5" key="1">
    <citation type="submission" date="2019-12" db="EMBL/GenBank/DDBJ databases">
        <title>Genomic-based taxomic classification of the family Erythrobacteraceae.</title>
        <authorList>
            <person name="Xu L."/>
        </authorList>
    </citation>
    <scope>NUCLEOTIDE SEQUENCE [LARGE SCALE GENOMIC DNA]</scope>
    <source>
        <strain evidence="4 5">KCTC 52763</strain>
    </source>
</reference>
<accession>A0A844ZSW1</accession>
<comment type="caution">
    <text evidence="4">The sequence shown here is derived from an EMBL/GenBank/DDBJ whole genome shotgun (WGS) entry which is preliminary data.</text>
</comment>
<keyword evidence="1 4" id="KW-0489">Methyltransferase</keyword>
<dbReference type="RefSeq" id="WP_160604013.1">
    <property type="nucleotide sequence ID" value="NZ_WTYX01000001.1"/>
</dbReference>
<dbReference type="InterPro" id="IPR041698">
    <property type="entry name" value="Methyltransf_25"/>
</dbReference>
<dbReference type="PANTHER" id="PTHR43861:SF1">
    <property type="entry name" value="TRANS-ACONITATE 2-METHYLTRANSFERASE"/>
    <property type="match status" value="1"/>
</dbReference>
<gene>
    <name evidence="4" type="ORF">GRI41_07060</name>
</gene>
<evidence type="ECO:0000259" key="3">
    <source>
        <dbReference type="Pfam" id="PF13649"/>
    </source>
</evidence>
<keyword evidence="2 4" id="KW-0808">Transferase</keyword>
<dbReference type="PANTHER" id="PTHR43861">
    <property type="entry name" value="TRANS-ACONITATE 2-METHYLTRANSFERASE-RELATED"/>
    <property type="match status" value="1"/>
</dbReference>
<dbReference type="Proteomes" id="UP000442714">
    <property type="component" value="Unassembled WGS sequence"/>
</dbReference>
<name>A0A844ZSW1_9SPHN</name>
<evidence type="ECO:0000256" key="2">
    <source>
        <dbReference type="ARBA" id="ARBA00022679"/>
    </source>
</evidence>
<feature type="domain" description="Methyltransferase" evidence="3">
    <location>
        <begin position="43"/>
        <end position="131"/>
    </location>
</feature>
<organism evidence="4 5">
    <name type="scientific">Pontixanthobacter aquaemixtae</name>
    <dbReference type="NCBI Taxonomy" id="1958940"/>
    <lineage>
        <taxon>Bacteria</taxon>
        <taxon>Pseudomonadati</taxon>
        <taxon>Pseudomonadota</taxon>
        <taxon>Alphaproteobacteria</taxon>
        <taxon>Sphingomonadales</taxon>
        <taxon>Erythrobacteraceae</taxon>
        <taxon>Pontixanthobacter</taxon>
    </lineage>
</organism>
<dbReference type="GO" id="GO:0008168">
    <property type="term" value="F:methyltransferase activity"/>
    <property type="evidence" value="ECO:0007669"/>
    <property type="project" value="UniProtKB-KW"/>
</dbReference>
<dbReference type="EMBL" id="WTYX01000001">
    <property type="protein sequence ID" value="MXO90574.1"/>
    <property type="molecule type" value="Genomic_DNA"/>
</dbReference>
<dbReference type="SUPFAM" id="SSF53335">
    <property type="entry name" value="S-adenosyl-L-methionine-dependent methyltransferases"/>
    <property type="match status" value="1"/>
</dbReference>
<dbReference type="InterPro" id="IPR029063">
    <property type="entry name" value="SAM-dependent_MTases_sf"/>
</dbReference>
<dbReference type="GO" id="GO:0032259">
    <property type="term" value="P:methylation"/>
    <property type="evidence" value="ECO:0007669"/>
    <property type="project" value="UniProtKB-KW"/>
</dbReference>
<dbReference type="OrthoDB" id="9804312at2"/>
<dbReference type="CDD" id="cd02440">
    <property type="entry name" value="AdoMet_MTases"/>
    <property type="match status" value="1"/>
</dbReference>
<dbReference type="AlphaFoldDB" id="A0A844ZSW1"/>
<dbReference type="Gene3D" id="3.40.50.150">
    <property type="entry name" value="Vaccinia Virus protein VP39"/>
    <property type="match status" value="1"/>
</dbReference>
<protein>
    <submittedName>
        <fullName evidence="4">Methyltransferase domain-containing protein</fullName>
    </submittedName>
</protein>
<dbReference type="Pfam" id="PF13649">
    <property type="entry name" value="Methyltransf_25"/>
    <property type="match status" value="1"/>
</dbReference>
<sequence length="197" mass="21931">MTADQATIEYYQREAPRYVKAFDHGHSRHLDAFLDLLSPKAEILELGCGGGRDTLRIMERGFDVDPTDGTPAMAAEATKHVGRPVRVMRFDQLTALARYDAVWAHACLLHAPRADLSAIFAAIHRALRPAGWHFANYKLGDGEGRDLLGRLGNFPTAQWLEELYEANGLSIHSSEQYRGKGADGTVRDWQAITVSKR</sequence>
<evidence type="ECO:0000313" key="4">
    <source>
        <dbReference type="EMBL" id="MXO90574.1"/>
    </source>
</evidence>
<evidence type="ECO:0000256" key="1">
    <source>
        <dbReference type="ARBA" id="ARBA00022603"/>
    </source>
</evidence>
<keyword evidence="5" id="KW-1185">Reference proteome</keyword>